<dbReference type="AlphaFoldDB" id="A0A699ZA69"/>
<proteinExistence type="predicted"/>
<accession>A0A699ZA69</accession>
<dbReference type="Proteomes" id="UP000485058">
    <property type="component" value="Unassembled WGS sequence"/>
</dbReference>
<keyword evidence="1" id="KW-0732">Signal</keyword>
<evidence type="ECO:0000313" key="2">
    <source>
        <dbReference type="EMBL" id="GFH19051.1"/>
    </source>
</evidence>
<comment type="caution">
    <text evidence="2">The sequence shown here is derived from an EMBL/GenBank/DDBJ whole genome shotgun (WGS) entry which is preliminary data.</text>
</comment>
<feature type="chain" id="PRO_5025547629" evidence="1">
    <location>
        <begin position="32"/>
        <end position="90"/>
    </location>
</feature>
<name>A0A699ZA69_HAELA</name>
<sequence length="90" mass="9702">MTVMWNVERANRPQCIAVVCLTSCLAAGCSGVVAEEERLEKMMGRDAARKVPLLAVLHRQAAELLLKLGAVLGLQGDLKGQLRMLGEVVT</sequence>
<gene>
    <name evidence="2" type="ORF">HaLaN_15938</name>
</gene>
<keyword evidence="3" id="KW-1185">Reference proteome</keyword>
<organism evidence="2 3">
    <name type="scientific">Haematococcus lacustris</name>
    <name type="common">Green alga</name>
    <name type="synonym">Haematococcus pluvialis</name>
    <dbReference type="NCBI Taxonomy" id="44745"/>
    <lineage>
        <taxon>Eukaryota</taxon>
        <taxon>Viridiplantae</taxon>
        <taxon>Chlorophyta</taxon>
        <taxon>core chlorophytes</taxon>
        <taxon>Chlorophyceae</taxon>
        <taxon>CS clade</taxon>
        <taxon>Chlamydomonadales</taxon>
        <taxon>Haematococcaceae</taxon>
        <taxon>Haematococcus</taxon>
    </lineage>
</organism>
<reference evidence="2 3" key="1">
    <citation type="submission" date="2020-02" db="EMBL/GenBank/DDBJ databases">
        <title>Draft genome sequence of Haematococcus lacustris strain NIES-144.</title>
        <authorList>
            <person name="Morimoto D."/>
            <person name="Nakagawa S."/>
            <person name="Yoshida T."/>
            <person name="Sawayama S."/>
        </authorList>
    </citation>
    <scope>NUCLEOTIDE SEQUENCE [LARGE SCALE GENOMIC DNA]</scope>
    <source>
        <strain evidence="2 3">NIES-144</strain>
    </source>
</reference>
<protein>
    <submittedName>
        <fullName evidence="2">Uncharacterized protein</fullName>
    </submittedName>
</protein>
<evidence type="ECO:0000256" key="1">
    <source>
        <dbReference type="SAM" id="SignalP"/>
    </source>
</evidence>
<feature type="signal peptide" evidence="1">
    <location>
        <begin position="1"/>
        <end position="31"/>
    </location>
</feature>
<dbReference type="EMBL" id="BLLF01001398">
    <property type="protein sequence ID" value="GFH19051.1"/>
    <property type="molecule type" value="Genomic_DNA"/>
</dbReference>
<evidence type="ECO:0000313" key="3">
    <source>
        <dbReference type="Proteomes" id="UP000485058"/>
    </source>
</evidence>